<organism evidence="4 5">
    <name type="scientific">Candidatus Desulfaltia bathyphila</name>
    <dbReference type="NCBI Taxonomy" id="2841697"/>
    <lineage>
        <taxon>Bacteria</taxon>
        <taxon>Pseudomonadati</taxon>
        <taxon>Thermodesulfobacteriota</taxon>
        <taxon>Desulfobacteria</taxon>
        <taxon>Desulfobacterales</taxon>
        <taxon>Desulfobacterales incertae sedis</taxon>
        <taxon>Candidatus Desulfaltia</taxon>
    </lineage>
</organism>
<dbReference type="Proteomes" id="UP000603545">
    <property type="component" value="Unassembled WGS sequence"/>
</dbReference>
<protein>
    <submittedName>
        <fullName evidence="4">IS110 family transposase</fullName>
    </submittedName>
</protein>
<evidence type="ECO:0000313" key="4">
    <source>
        <dbReference type="EMBL" id="MBC8200325.1"/>
    </source>
</evidence>
<dbReference type="GO" id="GO:0006313">
    <property type="term" value="P:DNA transposition"/>
    <property type="evidence" value="ECO:0007669"/>
    <property type="project" value="InterPro"/>
</dbReference>
<dbReference type="GO" id="GO:0004803">
    <property type="term" value="F:transposase activity"/>
    <property type="evidence" value="ECO:0007669"/>
    <property type="project" value="InterPro"/>
</dbReference>
<evidence type="ECO:0000259" key="3">
    <source>
        <dbReference type="Pfam" id="PF02371"/>
    </source>
</evidence>
<dbReference type="AlphaFoldDB" id="A0A8J6TCH7"/>
<feature type="domain" description="Transposase IS116/IS110/IS902 C-terminal" evidence="3">
    <location>
        <begin position="295"/>
        <end position="380"/>
    </location>
</feature>
<dbReference type="GO" id="GO:0003677">
    <property type="term" value="F:DNA binding"/>
    <property type="evidence" value="ECO:0007669"/>
    <property type="project" value="InterPro"/>
</dbReference>
<reference evidence="4 5" key="1">
    <citation type="submission" date="2020-08" db="EMBL/GenBank/DDBJ databases">
        <title>Bridging the membrane lipid divide: bacteria of the FCB group superphylum have the potential to synthesize archaeal ether lipids.</title>
        <authorList>
            <person name="Villanueva L."/>
            <person name="Von Meijenfeldt F.A.B."/>
            <person name="Westbye A.B."/>
            <person name="Yadav S."/>
            <person name="Hopmans E.C."/>
            <person name="Dutilh B.E."/>
            <person name="Sinninghe Damste J.S."/>
        </authorList>
    </citation>
    <scope>NUCLEOTIDE SEQUENCE [LARGE SCALE GENOMIC DNA]</scope>
    <source>
        <strain evidence="4">NIOZ-UU82</strain>
    </source>
</reference>
<feature type="coiled-coil region" evidence="1">
    <location>
        <begin position="263"/>
        <end position="290"/>
    </location>
</feature>
<dbReference type="InterPro" id="IPR047650">
    <property type="entry name" value="Transpos_IS110"/>
</dbReference>
<dbReference type="InterPro" id="IPR003346">
    <property type="entry name" value="Transposase_20"/>
</dbReference>
<name>A0A8J6TCH7_9BACT</name>
<keyword evidence="1" id="KW-0175">Coiled coil</keyword>
<dbReference type="Pfam" id="PF01548">
    <property type="entry name" value="DEDD_Tnp_IS110"/>
    <property type="match status" value="1"/>
</dbReference>
<gene>
    <name evidence="4" type="ORF">H8E80_09850</name>
</gene>
<sequence length="428" mass="49052">MSNQEIIRRKQFCQIVSQIHKSNEYLIVGIDVAKDKHHAFMGTTTGKSLLRKLIFENNIDGFSRLLKTVEAIKVQNGLSKIVYGLEPTGNYHKPLARHLIRCDCNVVLVTGQAVKYNRQILDGRWDKNDTKDAANVADLVSRGKCLYYDCPSQSIIEIRALLSLRRRLKKEEHSLRMRIRNNLLAQYFPELDSFYSACESETLAIVGWCLTPDTIATMEFGKFFQLVTKTRRGIAQTLRLRKIHDLAIESIGCPMGPASEYEAELLVEKLKQVRNQIKETNDLIEDFCLEFPEYSYLLTIPGFGPYISAKVLASIGDPFRFENRKQLIKMSGYDLCANRSGRTSDKAIPVISKKGNSELRYALYQAANVAATKVDLFRAYFTKLLRGRERERGIKTKMRVKLAAKMLIIAWTLMKKREVFNPDYLNIE</sequence>
<dbReference type="PANTHER" id="PTHR33055">
    <property type="entry name" value="TRANSPOSASE FOR INSERTION SEQUENCE ELEMENT IS1111A"/>
    <property type="match status" value="1"/>
</dbReference>
<dbReference type="Pfam" id="PF02371">
    <property type="entry name" value="Transposase_20"/>
    <property type="match status" value="1"/>
</dbReference>
<evidence type="ECO:0000259" key="2">
    <source>
        <dbReference type="Pfam" id="PF01548"/>
    </source>
</evidence>
<dbReference type="InterPro" id="IPR002525">
    <property type="entry name" value="Transp_IS110-like_N"/>
</dbReference>
<evidence type="ECO:0000313" key="5">
    <source>
        <dbReference type="Proteomes" id="UP000603545"/>
    </source>
</evidence>
<feature type="domain" description="Transposase IS110-like N-terminal" evidence="2">
    <location>
        <begin position="28"/>
        <end position="189"/>
    </location>
</feature>
<evidence type="ECO:0000256" key="1">
    <source>
        <dbReference type="SAM" id="Coils"/>
    </source>
</evidence>
<accession>A0A8J6TCH7</accession>
<proteinExistence type="predicted"/>
<dbReference type="PANTHER" id="PTHR33055:SF13">
    <property type="entry name" value="TRANSPOSASE"/>
    <property type="match status" value="1"/>
</dbReference>
<dbReference type="EMBL" id="JACNLL010000094">
    <property type="protein sequence ID" value="MBC8200325.1"/>
    <property type="molecule type" value="Genomic_DNA"/>
</dbReference>
<dbReference type="NCBIfam" id="NF033542">
    <property type="entry name" value="transpos_IS110"/>
    <property type="match status" value="1"/>
</dbReference>
<comment type="caution">
    <text evidence="4">The sequence shown here is derived from an EMBL/GenBank/DDBJ whole genome shotgun (WGS) entry which is preliminary data.</text>
</comment>